<accession>A0A1Q9AIG2</accession>
<dbReference type="OrthoDB" id="8410281at2"/>
<dbReference type="Proteomes" id="UP000192652">
    <property type="component" value="Unassembled WGS sequence"/>
</dbReference>
<gene>
    <name evidence="2" type="ORF">BJF92_16735</name>
    <name evidence="3" type="ORF">BTR14_13450</name>
</gene>
<dbReference type="Proteomes" id="UP000186143">
    <property type="component" value="Unassembled WGS sequence"/>
</dbReference>
<proteinExistence type="predicted"/>
<evidence type="ECO:0000313" key="4">
    <source>
        <dbReference type="Proteomes" id="UP000186143"/>
    </source>
</evidence>
<feature type="transmembrane region" description="Helical" evidence="1">
    <location>
        <begin position="42"/>
        <end position="62"/>
    </location>
</feature>
<evidence type="ECO:0000313" key="3">
    <source>
        <dbReference type="EMBL" id="OQP85786.1"/>
    </source>
</evidence>
<evidence type="ECO:0000313" key="5">
    <source>
        <dbReference type="Proteomes" id="UP000192652"/>
    </source>
</evidence>
<keyword evidence="1" id="KW-1133">Transmembrane helix</keyword>
<name>A0A1Q9AIG2_9HYPH</name>
<evidence type="ECO:0000256" key="1">
    <source>
        <dbReference type="SAM" id="Phobius"/>
    </source>
</evidence>
<reference evidence="3 5" key="3">
    <citation type="journal article" date="2017" name="Antonie Van Leeuwenhoek">
        <title>Rhizobium rhizosphaerae sp. nov., a novel species isolated from rice rhizosphere.</title>
        <authorList>
            <person name="Zhao J.J."/>
            <person name="Zhang J."/>
            <person name="Zhang R.J."/>
            <person name="Zhang C.W."/>
            <person name="Yin H.Q."/>
            <person name="Zhang X.X."/>
        </authorList>
    </citation>
    <scope>NUCLEOTIDE SEQUENCE [LARGE SCALE GENOMIC DNA]</scope>
    <source>
        <strain evidence="3 5">RD15</strain>
    </source>
</reference>
<reference evidence="2 4" key="1">
    <citation type="submission" date="2016-09" db="EMBL/GenBank/DDBJ databases">
        <title>Rhizobium sp. nov., a novel species isolated from the rice rhizosphere.</title>
        <authorList>
            <person name="Zhao J."/>
            <person name="Zhang X."/>
        </authorList>
    </citation>
    <scope>NUCLEOTIDE SEQUENCE [LARGE SCALE GENOMIC DNA]</scope>
    <source>
        <strain evidence="2 4">MH17</strain>
    </source>
</reference>
<reference evidence="3" key="2">
    <citation type="submission" date="2016-12" db="EMBL/GenBank/DDBJ databases">
        <authorList>
            <person name="Zhang X."/>
            <person name="Zhao J."/>
        </authorList>
    </citation>
    <scope>NUCLEOTIDE SEQUENCE</scope>
    <source>
        <strain evidence="3">RD15</strain>
    </source>
</reference>
<protein>
    <submittedName>
        <fullName evidence="2">Uncharacterized protein</fullName>
    </submittedName>
</protein>
<dbReference type="EMBL" id="MKIO01000030">
    <property type="protein sequence ID" value="OLP55045.1"/>
    <property type="molecule type" value="Genomic_DNA"/>
</dbReference>
<keyword evidence="1" id="KW-0472">Membrane</keyword>
<dbReference type="EMBL" id="MSPX01000011">
    <property type="protein sequence ID" value="OQP85786.1"/>
    <property type="molecule type" value="Genomic_DNA"/>
</dbReference>
<keyword evidence="1" id="KW-0812">Transmembrane</keyword>
<comment type="caution">
    <text evidence="2">The sequence shown here is derived from an EMBL/GenBank/DDBJ whole genome shotgun (WGS) entry which is preliminary data.</text>
</comment>
<sequence length="74" mass="8537">MLSRFKRSLWLLLPVGLTVLCISLFNLGRLLDKHHPAIMHQLGYGLAAIILCGLFSLLIHQLRDEPEDDDRRWS</sequence>
<feature type="transmembrane region" description="Helical" evidence="1">
    <location>
        <begin position="9"/>
        <end position="30"/>
    </location>
</feature>
<evidence type="ECO:0000313" key="2">
    <source>
        <dbReference type="EMBL" id="OLP55045.1"/>
    </source>
</evidence>
<dbReference type="AlphaFoldDB" id="A0A1Q9AIG2"/>
<keyword evidence="5" id="KW-1185">Reference proteome</keyword>
<organism evidence="2 4">
    <name type="scientific">Xaviernesmea rhizosphaerae</name>
    <dbReference type="NCBI Taxonomy" id="1672749"/>
    <lineage>
        <taxon>Bacteria</taxon>
        <taxon>Pseudomonadati</taxon>
        <taxon>Pseudomonadota</taxon>
        <taxon>Alphaproteobacteria</taxon>
        <taxon>Hyphomicrobiales</taxon>
        <taxon>Rhizobiaceae</taxon>
        <taxon>Rhizobium/Agrobacterium group</taxon>
        <taxon>Xaviernesmea</taxon>
    </lineage>
</organism>
<dbReference type="RefSeq" id="WP_075635083.1">
    <property type="nucleotide sequence ID" value="NZ_MKIO01000030.1"/>
</dbReference>